<dbReference type="GO" id="GO:0005886">
    <property type="term" value="C:plasma membrane"/>
    <property type="evidence" value="ECO:0007669"/>
    <property type="project" value="TreeGrafter"/>
</dbReference>
<keyword evidence="7" id="KW-1133">Transmembrane helix</keyword>
<feature type="transmembrane region" description="Helical" evidence="7">
    <location>
        <begin position="358"/>
        <end position="381"/>
    </location>
</feature>
<feature type="transmembrane region" description="Helical" evidence="7">
    <location>
        <begin position="168"/>
        <end position="192"/>
    </location>
</feature>
<evidence type="ECO:0000256" key="7">
    <source>
        <dbReference type="SAM" id="Phobius"/>
    </source>
</evidence>
<dbReference type="InterPro" id="IPR003594">
    <property type="entry name" value="HATPase_dom"/>
</dbReference>
<dbReference type="Pfam" id="PF01590">
    <property type="entry name" value="GAF"/>
    <property type="match status" value="1"/>
</dbReference>
<dbReference type="KEGG" id="pmet:G4Y79_19595"/>
<evidence type="ECO:0000256" key="3">
    <source>
        <dbReference type="ARBA" id="ARBA00022553"/>
    </source>
</evidence>
<keyword evidence="10" id="KW-1185">Reference proteome</keyword>
<keyword evidence="6" id="KW-0902">Two-component regulatory system</keyword>
<dbReference type="SUPFAM" id="SSF55781">
    <property type="entry name" value="GAF domain-like"/>
    <property type="match status" value="4"/>
</dbReference>
<proteinExistence type="predicted"/>
<dbReference type="SUPFAM" id="SSF55874">
    <property type="entry name" value="ATPase domain of HSP90 chaperone/DNA topoisomerase II/histidine kinase"/>
    <property type="match status" value="1"/>
</dbReference>
<keyword evidence="4" id="KW-0808">Transferase</keyword>
<dbReference type="SMART" id="SM00387">
    <property type="entry name" value="HATPase_c"/>
    <property type="match status" value="1"/>
</dbReference>
<dbReference type="EC" id="2.7.13.3" evidence="2"/>
<evidence type="ECO:0000313" key="9">
    <source>
        <dbReference type="EMBL" id="QPC81870.1"/>
    </source>
</evidence>
<dbReference type="SMART" id="SM00388">
    <property type="entry name" value="HisKA"/>
    <property type="match status" value="1"/>
</dbReference>
<keyword evidence="5" id="KW-0418">Kinase</keyword>
<dbReference type="InterPro" id="IPR036097">
    <property type="entry name" value="HisK_dim/P_sf"/>
</dbReference>
<dbReference type="EMBL" id="CP062983">
    <property type="protein sequence ID" value="QPC81870.1"/>
    <property type="molecule type" value="Genomic_DNA"/>
</dbReference>
<dbReference type="PROSITE" id="PS50109">
    <property type="entry name" value="HIS_KIN"/>
    <property type="match status" value="1"/>
</dbReference>
<keyword evidence="7" id="KW-0472">Membrane</keyword>
<dbReference type="PANTHER" id="PTHR43047">
    <property type="entry name" value="TWO-COMPONENT HISTIDINE PROTEIN KINASE"/>
    <property type="match status" value="1"/>
</dbReference>
<evidence type="ECO:0000313" key="10">
    <source>
        <dbReference type="Proteomes" id="UP000594468"/>
    </source>
</evidence>
<dbReference type="InterPro" id="IPR036890">
    <property type="entry name" value="HATPase_C_sf"/>
</dbReference>
<dbReference type="RefSeq" id="WP_195169941.1">
    <property type="nucleotide sequence ID" value="NZ_CP062983.1"/>
</dbReference>
<dbReference type="CDD" id="cd00082">
    <property type="entry name" value="HisKA"/>
    <property type="match status" value="1"/>
</dbReference>
<dbReference type="Proteomes" id="UP000594468">
    <property type="component" value="Chromosome"/>
</dbReference>
<dbReference type="SMART" id="SM00065">
    <property type="entry name" value="GAF"/>
    <property type="match status" value="4"/>
</dbReference>
<evidence type="ECO:0000256" key="5">
    <source>
        <dbReference type="ARBA" id="ARBA00022777"/>
    </source>
</evidence>
<evidence type="ECO:0000256" key="4">
    <source>
        <dbReference type="ARBA" id="ARBA00022679"/>
    </source>
</evidence>
<dbReference type="InterPro" id="IPR005467">
    <property type="entry name" value="His_kinase_dom"/>
</dbReference>
<dbReference type="PRINTS" id="PR00344">
    <property type="entry name" value="BCTRLSENSOR"/>
</dbReference>
<dbReference type="InterPro" id="IPR003018">
    <property type="entry name" value="GAF"/>
</dbReference>
<reference evidence="9 10" key="1">
    <citation type="submission" date="2020-02" db="EMBL/GenBank/DDBJ databases">
        <authorList>
            <person name="Zheng R.K."/>
            <person name="Sun C.M."/>
        </authorList>
    </citation>
    <scope>NUCLEOTIDE SEQUENCE [LARGE SCALE GENOMIC DNA]</scope>
    <source>
        <strain evidence="10">rifampicinis</strain>
    </source>
</reference>
<organism evidence="9 10">
    <name type="scientific">Phototrophicus methaneseepsis</name>
    <dbReference type="NCBI Taxonomy" id="2710758"/>
    <lineage>
        <taxon>Bacteria</taxon>
        <taxon>Bacillati</taxon>
        <taxon>Chloroflexota</taxon>
        <taxon>Candidatus Thermofontia</taxon>
        <taxon>Phototrophicales</taxon>
        <taxon>Phototrophicaceae</taxon>
        <taxon>Phototrophicus</taxon>
    </lineage>
</organism>
<feature type="transmembrane region" description="Helical" evidence="7">
    <location>
        <begin position="424"/>
        <end position="444"/>
    </location>
</feature>
<feature type="transmembrane region" description="Helical" evidence="7">
    <location>
        <begin position="229"/>
        <end position="247"/>
    </location>
</feature>
<dbReference type="InterPro" id="IPR004358">
    <property type="entry name" value="Sig_transdc_His_kin-like_C"/>
</dbReference>
<dbReference type="CDD" id="cd00075">
    <property type="entry name" value="HATPase"/>
    <property type="match status" value="1"/>
</dbReference>
<evidence type="ECO:0000256" key="2">
    <source>
        <dbReference type="ARBA" id="ARBA00012438"/>
    </source>
</evidence>
<dbReference type="Pfam" id="PF00512">
    <property type="entry name" value="HisKA"/>
    <property type="match status" value="1"/>
</dbReference>
<keyword evidence="7" id="KW-0812">Transmembrane</keyword>
<name>A0A7S8ICT1_9CHLR</name>
<feature type="transmembrane region" description="Helical" evidence="7">
    <location>
        <begin position="328"/>
        <end position="346"/>
    </location>
</feature>
<protein>
    <recommendedName>
        <fullName evidence="2">histidine kinase</fullName>
        <ecNumber evidence="2">2.7.13.3</ecNumber>
    </recommendedName>
</protein>
<dbReference type="GO" id="GO:0009927">
    <property type="term" value="F:histidine phosphotransfer kinase activity"/>
    <property type="evidence" value="ECO:0007669"/>
    <property type="project" value="TreeGrafter"/>
</dbReference>
<evidence type="ECO:0000259" key="8">
    <source>
        <dbReference type="PROSITE" id="PS50109"/>
    </source>
</evidence>
<accession>A0A7S8ICT1</accession>
<dbReference type="Gene3D" id="3.30.450.40">
    <property type="match status" value="4"/>
</dbReference>
<gene>
    <name evidence="9" type="ORF">G4Y79_19595</name>
</gene>
<dbReference type="Gene3D" id="3.30.565.10">
    <property type="entry name" value="Histidine kinase-like ATPase, C-terminal domain"/>
    <property type="match status" value="1"/>
</dbReference>
<feature type="transmembrane region" description="Helical" evidence="7">
    <location>
        <begin position="25"/>
        <end position="52"/>
    </location>
</feature>
<evidence type="ECO:0000256" key="1">
    <source>
        <dbReference type="ARBA" id="ARBA00000085"/>
    </source>
</evidence>
<keyword evidence="3" id="KW-0597">Phosphoprotein</keyword>
<dbReference type="Pfam" id="PF13185">
    <property type="entry name" value="GAF_2"/>
    <property type="match status" value="3"/>
</dbReference>
<feature type="transmembrane region" description="Helical" evidence="7">
    <location>
        <begin position="199"/>
        <end position="217"/>
    </location>
</feature>
<comment type="catalytic activity">
    <reaction evidence="1">
        <text>ATP + protein L-histidine = ADP + protein N-phospho-L-histidine.</text>
        <dbReference type="EC" id="2.7.13.3"/>
    </reaction>
</comment>
<feature type="transmembrane region" description="Helical" evidence="7">
    <location>
        <begin position="393"/>
        <end position="412"/>
    </location>
</feature>
<feature type="transmembrane region" description="Helical" evidence="7">
    <location>
        <begin position="259"/>
        <end position="281"/>
    </location>
</feature>
<dbReference type="Gene3D" id="1.10.287.130">
    <property type="match status" value="1"/>
</dbReference>
<feature type="domain" description="Histidine kinase" evidence="8">
    <location>
        <begin position="1150"/>
        <end position="1381"/>
    </location>
</feature>
<sequence>MTETTFRPGTPLAPSRTLSANRTHIWRWLVTGIAGLTMVLFVAYFIMAINFYNRPFTGAFYSYTMTANASSAATYQEWPALYAGLEHLDWITGLNGQPLAEDPTDYLSARTTFYNLLSQMAIGDEITMQFQRNTAIRSVDPAICETPSNGFASCEISLTLRNLPNTDFLTFFLLPYLSGLIILAIGIAILYYRGNDATGLVAALFSFMTAIFVGGIFDLGAENLLTPVWIMAAVWAGGALFTLGLIFPKRMSILYRYPILQYLPIIITTLIGAALIARYLVPTSPWDNQAGQTGAVVSIVGLVSLIILQILYQRPRAVLVATRDQSNSVLIGTGLMLIPLTIWLLNRAMLLVGQPGNVAFEALMPLYIFPNATIAYAVLQYRRVDTDRIISSSLTYVIMLGALLFAIFLLTFGSSVVARNVIRVSDPLVIGVIIFFMVILFTPLRSRLQDRIDAIYFRSRRDFQEKVETFGRSITNASDYAAIAREFTRLITENIESDSIFVFLRDSSGEFVARKGLKDETDLRFAEDTPMIDLLAKSNEPITLQPDRPWPHEMWAERGRLQILRARILVPLMGAEQLNGFVVVGMPKAANKRYDYEEIRFVANLTGQFAIATERSQVINSLERRVQELDVLSQVSQAVSFTIDFDDLLELIYTQTSKLIEAPCFYIALTDVSSDHVYFAFFLEDDDRIESQENRHWPMGNDLFSEIIETGMPRRVADYRQELRTRGLTERPETDNLRSWMGVPLTAKSTTLGVLAAGKNTPGPEYTQEEFKILSDIGSLAAASIERTRLFSETQARERQLTVLNDISKQLVATEADVDKLLGLIMDSAVDILNAEAGSLLLTTQDTQNELEFYVVVGGAGDELVGTRIPFDRGIVGQVATNAEPIIVNNVADDPRHARDFDDETVLARSLLTVPLIAKNNVIGVLQVMNKRDGTIFVKADQDLMTTFAGQAAVAIENARLLQMQDIQLSDRVRELEVLERIDRELNRALDLTTVANLTVRSAMEELHAQAGALGIVSQSPPYLEIVAIAGYSEDEYPDGAQGKYWPLDEGIIARVMRTKSADFAPDVSIDPSYTKGLINSLSQITVPMMSGDDVNAILILETNALPRFTLPDWGFTQRLAEHASIAIANAQLYTALTEANKSKSTFMGFAAHELKNPLTPIKGYADALLAGMSGELSEQQQSMMQVVRNNVNRLETIIADLRDAAKIDANEFRVEVAPMDIRHAVIGALQPFIHILDGKNQELVNNVPEGLPLVMGDETRLIQVLTNLVSNAHKYSPDGTTITINARVLNDYRDARGTRIGQVMQVAVTDEGIGMSQEDVSRLFKEKYFRSTNMEALRETGTGLGMMLSYAIMEQHGGTIDVESEIGKGSTFSIIVPLAPESTLAPVEPDTEPASD</sequence>
<dbReference type="PANTHER" id="PTHR43047:SF72">
    <property type="entry name" value="OSMOSENSING HISTIDINE PROTEIN KINASE SLN1"/>
    <property type="match status" value="1"/>
</dbReference>
<dbReference type="InterPro" id="IPR029016">
    <property type="entry name" value="GAF-like_dom_sf"/>
</dbReference>
<evidence type="ECO:0000256" key="6">
    <source>
        <dbReference type="ARBA" id="ARBA00023012"/>
    </source>
</evidence>
<feature type="transmembrane region" description="Helical" evidence="7">
    <location>
        <begin position="293"/>
        <end position="312"/>
    </location>
</feature>
<dbReference type="GO" id="GO:0000155">
    <property type="term" value="F:phosphorelay sensor kinase activity"/>
    <property type="evidence" value="ECO:0007669"/>
    <property type="project" value="InterPro"/>
</dbReference>
<dbReference type="SUPFAM" id="SSF47384">
    <property type="entry name" value="Homodimeric domain of signal transducing histidine kinase"/>
    <property type="match status" value="1"/>
</dbReference>
<dbReference type="InterPro" id="IPR003661">
    <property type="entry name" value="HisK_dim/P_dom"/>
</dbReference>
<dbReference type="Pfam" id="PF02518">
    <property type="entry name" value="HATPase_c"/>
    <property type="match status" value="1"/>
</dbReference>